<protein>
    <submittedName>
        <fullName evidence="2">Type III restriction protein res subunit</fullName>
        <ecNumber evidence="2">3.1.21.5</ecNumber>
    </submittedName>
</protein>
<dbReference type="SUPFAM" id="SSF52540">
    <property type="entry name" value="P-loop containing nucleoside triphosphate hydrolases"/>
    <property type="match status" value="2"/>
</dbReference>
<evidence type="ECO:0000313" key="2">
    <source>
        <dbReference type="EMBL" id="CCH03566.1"/>
    </source>
</evidence>
<dbReference type="eggNOG" id="COG3587">
    <property type="taxonomic scope" value="Bacteria"/>
</dbReference>
<dbReference type="RefSeq" id="WP_015056746.1">
    <property type="nucleotide sequence ID" value="NC_019012.1"/>
</dbReference>
<dbReference type="eggNOG" id="COG1061">
    <property type="taxonomic scope" value="Bacteria"/>
</dbReference>
<dbReference type="GO" id="GO:0015668">
    <property type="term" value="F:type III site-specific deoxyribonuclease activity"/>
    <property type="evidence" value="ECO:0007669"/>
    <property type="project" value="UniProtKB-EC"/>
</dbReference>
<evidence type="ECO:0000313" key="3">
    <source>
        <dbReference type="Proteomes" id="UP000011058"/>
    </source>
</evidence>
<dbReference type="GO" id="GO:0005524">
    <property type="term" value="F:ATP binding"/>
    <property type="evidence" value="ECO:0007669"/>
    <property type="project" value="InterPro"/>
</dbReference>
<feature type="domain" description="Helicase/UvrB N-terminal" evidence="1">
    <location>
        <begin position="1"/>
        <end position="251"/>
    </location>
</feature>
<dbReference type="REBASE" id="46829">
    <property type="entry name" value="Fae2ORF1073P"/>
</dbReference>
<proteinExistence type="predicted"/>
<accession>I0KHG3</accession>
<evidence type="ECO:0000259" key="1">
    <source>
        <dbReference type="Pfam" id="PF04851"/>
    </source>
</evidence>
<dbReference type="Gene3D" id="3.40.50.300">
    <property type="entry name" value="P-loop containing nucleotide triphosphate hydrolases"/>
    <property type="match status" value="2"/>
</dbReference>
<name>I0KHG3_9BACT</name>
<dbReference type="OrthoDB" id="9804145at2"/>
<dbReference type="InterPro" id="IPR027417">
    <property type="entry name" value="P-loop_NTPase"/>
</dbReference>
<organism evidence="2 3">
    <name type="scientific">Fibrella aestuarina BUZ 2</name>
    <dbReference type="NCBI Taxonomy" id="1166018"/>
    <lineage>
        <taxon>Bacteria</taxon>
        <taxon>Pseudomonadati</taxon>
        <taxon>Bacteroidota</taxon>
        <taxon>Cytophagia</taxon>
        <taxon>Cytophagales</taxon>
        <taxon>Spirosomataceae</taxon>
        <taxon>Fibrella</taxon>
    </lineage>
</organism>
<reference evidence="2 3" key="1">
    <citation type="journal article" date="2012" name="J. Bacteriol.">
        <title>Genome Sequence of Fibrella aestuarina BUZ 2T, a Filamentous Marine Bacterium.</title>
        <authorList>
            <person name="Filippini M."/>
            <person name="Qi W."/>
            <person name="Blom J."/>
            <person name="Goesmann A."/>
            <person name="Smits T.H."/>
            <person name="Bagheri H.C."/>
        </authorList>
    </citation>
    <scope>NUCLEOTIDE SEQUENCE [LARGE SCALE GENOMIC DNA]</scope>
    <source>
        <strain evidence="3">BUZ 2T</strain>
        <plasmid evidence="2 3">pFAES01</plasmid>
    </source>
</reference>
<dbReference type="GO" id="GO:0003677">
    <property type="term" value="F:DNA binding"/>
    <property type="evidence" value="ECO:0007669"/>
    <property type="project" value="InterPro"/>
</dbReference>
<keyword evidence="2" id="KW-0614">Plasmid</keyword>
<dbReference type="Pfam" id="PF04851">
    <property type="entry name" value="ResIII"/>
    <property type="match status" value="1"/>
</dbReference>
<dbReference type="PATRIC" id="fig|1166018.3.peg.5683"/>
<dbReference type="EMBL" id="HE796684">
    <property type="protein sequence ID" value="CCH03566.1"/>
    <property type="molecule type" value="Genomic_DNA"/>
</dbReference>
<gene>
    <name evidence="2" type="ORF">FAES_pFAES01072</name>
</gene>
<dbReference type="HOGENOM" id="CLU_015668_0_0_10"/>
<keyword evidence="3" id="KW-1185">Reference proteome</keyword>
<geneLocation type="plasmid" evidence="2 3">
    <name>pFAES01</name>
</geneLocation>
<sequence>MELKPYQQQVISDLSLFLDYLRRVSPTQHAFQDYWTDKGYQPMTGGVIEPYKNNIKDAVGGAVPHVCIKVPTAGGKTFIACNALRPIFAHSDPDRPKMVVWLVPSNPILQQTLKNLRNPAHPYRQKLNVHFNHRVEVYDKQALLSGSSFNATAVREQLSVVVMSFDSLRVRNKEDRKLYQENGSILSFAGGPDSETVLPGTDETAVINVIRAMQPVLVVDESHNAESELSVEMLRNLNPGFILDLTATPRRNSNIISFVDALALKTEHMVKLPVIVYNQKDKNEVISAALELRQKLEIQAIAEHKKGGRAIRPIVLFQAQSQTAEDNHTFTRIRDILVRVGIPTEQIKIKTATLDELKGIDLMADDCPVRFIITVNALKEGWDCPFAYILASLADRSSAVDVEQILGRVLRQPYVRKHESALLNLSYVLTASARFNETLQSIVMGLNKAGFSSRDYRLAGNPVVNVQTPPVDVAQPIQVAPVDDPLASLFGTSAASQPRQATPITASLGESSATSPDGDGLDPDKIQVVAVPTPPSAEAGNTTTANDVPASSAAVQEIEELAKKEEADFTERTQQMGANSEPTELQNLANRYQMRDHFREQATGIRLPQFYMRVEESLFTQTGEELLERSHLLDGFRLSKQNTDINFDSVQAELYKVDLEQRDRGDVAPSFMRVDGKTKEALLNTILPAMTREGQIKTMSNRLMKNIGDLRPISDKEVSTYVSRILNDLSDEQFRDMVAHEYTYADRIKKRINELATEHAEKAFRKLLDMDQVFVKPTYLLPPFVSPKETAKDITKSLYAKEERMNGFEERVIMEVANLENVAFWTRNGDRRGRGFWLNGYLNHFPDFIVVTKRGKIVLLETKGDDRDNSDSEAKRKLGDFWRQKAGETYRYFMVFERKEFEGTYTLDEFLGVMRAL</sequence>
<dbReference type="CDD" id="cd18785">
    <property type="entry name" value="SF2_C"/>
    <property type="match status" value="1"/>
</dbReference>
<dbReference type="AlphaFoldDB" id="I0KHG3"/>
<dbReference type="InterPro" id="IPR006935">
    <property type="entry name" value="Helicase/UvrB_N"/>
</dbReference>
<dbReference type="Proteomes" id="UP000011058">
    <property type="component" value="Plasmid pFAES01"/>
</dbReference>
<dbReference type="EC" id="3.1.21.5" evidence="2"/>
<dbReference type="KEGG" id="fae:FAES_pFAES01072"/>
<keyword evidence="2" id="KW-0378">Hydrolase</keyword>